<dbReference type="Proteomes" id="UP000215914">
    <property type="component" value="Unassembled WGS sequence"/>
</dbReference>
<dbReference type="Gramene" id="mRNA:HanXRQr2_Chr06g0259531">
    <property type="protein sequence ID" value="CDS:HanXRQr2_Chr06g0259531.1"/>
    <property type="gene ID" value="HanXRQr2_Chr06g0259531"/>
</dbReference>
<reference evidence="2" key="1">
    <citation type="journal article" date="2017" name="Nature">
        <title>The sunflower genome provides insights into oil metabolism, flowering and Asterid evolution.</title>
        <authorList>
            <person name="Badouin H."/>
            <person name="Gouzy J."/>
            <person name="Grassa C.J."/>
            <person name="Murat F."/>
            <person name="Staton S.E."/>
            <person name="Cottret L."/>
            <person name="Lelandais-Briere C."/>
            <person name="Owens G.L."/>
            <person name="Carrere S."/>
            <person name="Mayjonade B."/>
            <person name="Legrand L."/>
            <person name="Gill N."/>
            <person name="Kane N.C."/>
            <person name="Bowers J.E."/>
            <person name="Hubner S."/>
            <person name="Bellec A."/>
            <person name="Berard A."/>
            <person name="Berges H."/>
            <person name="Blanchet N."/>
            <person name="Boniface M.C."/>
            <person name="Brunel D."/>
            <person name="Catrice O."/>
            <person name="Chaidir N."/>
            <person name="Claudel C."/>
            <person name="Donnadieu C."/>
            <person name="Faraut T."/>
            <person name="Fievet G."/>
            <person name="Helmstetter N."/>
            <person name="King M."/>
            <person name="Knapp S.J."/>
            <person name="Lai Z."/>
            <person name="Le Paslier M.C."/>
            <person name="Lippi Y."/>
            <person name="Lorenzon L."/>
            <person name="Mandel J.R."/>
            <person name="Marage G."/>
            <person name="Marchand G."/>
            <person name="Marquand E."/>
            <person name="Bret-Mestries E."/>
            <person name="Morien E."/>
            <person name="Nambeesan S."/>
            <person name="Nguyen T."/>
            <person name="Pegot-Espagnet P."/>
            <person name="Pouilly N."/>
            <person name="Raftis F."/>
            <person name="Sallet E."/>
            <person name="Schiex T."/>
            <person name="Thomas J."/>
            <person name="Vandecasteele C."/>
            <person name="Vares D."/>
            <person name="Vear F."/>
            <person name="Vautrin S."/>
            <person name="Crespi M."/>
            <person name="Mangin B."/>
            <person name="Burke J.M."/>
            <person name="Salse J."/>
            <person name="Munos S."/>
            <person name="Vincourt P."/>
            <person name="Rieseberg L.H."/>
            <person name="Langlade N.B."/>
        </authorList>
    </citation>
    <scope>NUCLEOTIDE SEQUENCE</scope>
    <source>
        <tissue evidence="2">Leaves</tissue>
    </source>
</reference>
<comment type="caution">
    <text evidence="2">The sequence shown here is derived from an EMBL/GenBank/DDBJ whole genome shotgun (WGS) entry which is preliminary data.</text>
</comment>
<feature type="region of interest" description="Disordered" evidence="1">
    <location>
        <begin position="62"/>
        <end position="86"/>
    </location>
</feature>
<proteinExistence type="predicted"/>
<organism evidence="2 3">
    <name type="scientific">Helianthus annuus</name>
    <name type="common">Common sunflower</name>
    <dbReference type="NCBI Taxonomy" id="4232"/>
    <lineage>
        <taxon>Eukaryota</taxon>
        <taxon>Viridiplantae</taxon>
        <taxon>Streptophyta</taxon>
        <taxon>Embryophyta</taxon>
        <taxon>Tracheophyta</taxon>
        <taxon>Spermatophyta</taxon>
        <taxon>Magnoliopsida</taxon>
        <taxon>eudicotyledons</taxon>
        <taxon>Gunneridae</taxon>
        <taxon>Pentapetalae</taxon>
        <taxon>asterids</taxon>
        <taxon>campanulids</taxon>
        <taxon>Asterales</taxon>
        <taxon>Asteraceae</taxon>
        <taxon>Asteroideae</taxon>
        <taxon>Heliantheae alliance</taxon>
        <taxon>Heliantheae</taxon>
        <taxon>Helianthus</taxon>
    </lineage>
</organism>
<dbReference type="AlphaFoldDB" id="A0A9K3IT96"/>
<dbReference type="EMBL" id="MNCJ02000321">
    <property type="protein sequence ID" value="KAF5802442.1"/>
    <property type="molecule type" value="Genomic_DNA"/>
</dbReference>
<gene>
    <name evidence="2" type="ORF">HanXRQr2_Chr06g0259531</name>
</gene>
<sequence length="86" mass="10131">MYNPLKHNIIYNHNYTLTHTICLGGQFFNSIFEFPLTPNPHTRYTHNCCFLIICREREREREREGEVRSESSSLIPDVVSPSPLLH</sequence>
<accession>A0A9K3IT96</accession>
<keyword evidence="3" id="KW-1185">Reference proteome</keyword>
<evidence type="ECO:0000256" key="1">
    <source>
        <dbReference type="SAM" id="MobiDB-lite"/>
    </source>
</evidence>
<protein>
    <submittedName>
        <fullName evidence="2">Uncharacterized protein</fullName>
    </submittedName>
</protein>
<name>A0A9K3IT96_HELAN</name>
<reference evidence="2" key="2">
    <citation type="submission" date="2020-06" db="EMBL/GenBank/DDBJ databases">
        <title>Helianthus annuus Genome sequencing and assembly Release 2.</title>
        <authorList>
            <person name="Gouzy J."/>
            <person name="Langlade N."/>
            <person name="Munos S."/>
        </authorList>
    </citation>
    <scope>NUCLEOTIDE SEQUENCE</scope>
    <source>
        <tissue evidence="2">Leaves</tissue>
    </source>
</reference>
<evidence type="ECO:0000313" key="2">
    <source>
        <dbReference type="EMBL" id="KAF5802442.1"/>
    </source>
</evidence>
<evidence type="ECO:0000313" key="3">
    <source>
        <dbReference type="Proteomes" id="UP000215914"/>
    </source>
</evidence>